<dbReference type="Proteomes" id="UP000516437">
    <property type="component" value="Chromosome 5"/>
</dbReference>
<comment type="caution">
    <text evidence="2">The sequence shown here is derived from an EMBL/GenBank/DDBJ whole genome shotgun (WGS) entry which is preliminary data.</text>
</comment>
<name>A0A6A1VR61_9ROSI</name>
<evidence type="ECO:0000256" key="1">
    <source>
        <dbReference type="SAM" id="MobiDB-lite"/>
    </source>
</evidence>
<keyword evidence="3" id="KW-1185">Reference proteome</keyword>
<dbReference type="AlphaFoldDB" id="A0A6A1VR61"/>
<organism evidence="2 3">
    <name type="scientific">Morella rubra</name>
    <name type="common">Chinese bayberry</name>
    <dbReference type="NCBI Taxonomy" id="262757"/>
    <lineage>
        <taxon>Eukaryota</taxon>
        <taxon>Viridiplantae</taxon>
        <taxon>Streptophyta</taxon>
        <taxon>Embryophyta</taxon>
        <taxon>Tracheophyta</taxon>
        <taxon>Spermatophyta</taxon>
        <taxon>Magnoliopsida</taxon>
        <taxon>eudicotyledons</taxon>
        <taxon>Gunneridae</taxon>
        <taxon>Pentapetalae</taxon>
        <taxon>rosids</taxon>
        <taxon>fabids</taxon>
        <taxon>Fagales</taxon>
        <taxon>Myricaceae</taxon>
        <taxon>Morella</taxon>
    </lineage>
</organism>
<proteinExistence type="predicted"/>
<gene>
    <name evidence="2" type="ORF">CJ030_MR5G010376</name>
</gene>
<sequence>MASGESKVLEGEAPPPSSSSSSSSDSWKERVFVPTLLAEHKRRLGPGSQRRSESPLQNSEWDGKQEVNGLSASEDVEPDTSAS</sequence>
<accession>A0A6A1VR61</accession>
<feature type="region of interest" description="Disordered" evidence="1">
    <location>
        <begin position="1"/>
        <end position="83"/>
    </location>
</feature>
<protein>
    <submittedName>
        <fullName evidence="2">Uncharacterized protein</fullName>
    </submittedName>
</protein>
<evidence type="ECO:0000313" key="3">
    <source>
        <dbReference type="Proteomes" id="UP000516437"/>
    </source>
</evidence>
<dbReference type="EMBL" id="RXIC02000023">
    <property type="protein sequence ID" value="KAB1214486.1"/>
    <property type="molecule type" value="Genomic_DNA"/>
</dbReference>
<feature type="compositionally biased region" description="Acidic residues" evidence="1">
    <location>
        <begin position="74"/>
        <end position="83"/>
    </location>
</feature>
<reference evidence="2 3" key="1">
    <citation type="journal article" date="2019" name="Plant Biotechnol. J.">
        <title>The red bayberry genome and genetic basis of sex determination.</title>
        <authorList>
            <person name="Jia H.M."/>
            <person name="Jia H.J."/>
            <person name="Cai Q.L."/>
            <person name="Wang Y."/>
            <person name="Zhao H.B."/>
            <person name="Yang W.F."/>
            <person name="Wang G.Y."/>
            <person name="Li Y.H."/>
            <person name="Zhan D.L."/>
            <person name="Shen Y.T."/>
            <person name="Niu Q.F."/>
            <person name="Chang L."/>
            <person name="Qiu J."/>
            <person name="Zhao L."/>
            <person name="Xie H.B."/>
            <person name="Fu W.Y."/>
            <person name="Jin J."/>
            <person name="Li X.W."/>
            <person name="Jiao Y."/>
            <person name="Zhou C.C."/>
            <person name="Tu T."/>
            <person name="Chai C.Y."/>
            <person name="Gao J.L."/>
            <person name="Fan L.J."/>
            <person name="van de Weg E."/>
            <person name="Wang J.Y."/>
            <person name="Gao Z.S."/>
        </authorList>
    </citation>
    <scope>NUCLEOTIDE SEQUENCE [LARGE SCALE GENOMIC DNA]</scope>
    <source>
        <tissue evidence="2">Leaves</tissue>
    </source>
</reference>
<evidence type="ECO:0000313" key="2">
    <source>
        <dbReference type="EMBL" id="KAB1214486.1"/>
    </source>
</evidence>